<protein>
    <submittedName>
        <fullName evidence="1">Uncharacterized protein</fullName>
    </submittedName>
</protein>
<name>A0ABS0YK05_9BACT</name>
<evidence type="ECO:0000313" key="2">
    <source>
        <dbReference type="Proteomes" id="UP000614714"/>
    </source>
</evidence>
<gene>
    <name evidence="1" type="ORF">JFN91_20895</name>
</gene>
<evidence type="ECO:0000313" key="1">
    <source>
        <dbReference type="EMBL" id="MBJ6752682.1"/>
    </source>
</evidence>
<accession>A0ABS0YK05</accession>
<sequence length="440" mass="49981">MFELTHVRLYSNTSQSHMIAYCAANRLVKEECIKGKLSGLYGRIDDGSGGFIYSCYVSSQYLNDKVRSERTGFDIDDDVDGLFAGDQISFSDIRELVLEKAKDHLGEYLKESRKRGRERLDFFVCNKAPRYRPILSYIPEDQLSVDPNISDKELDLILHKYLTELESKLLSEGHEIMIPRINEEWADYKKRLDKYLSTAEDIKKSDLANYVSHRKVILDLLEKAIQRGPDGRYAREDLIHNLIMPMGKDSNELLIDNCNLWLIDERLAFHNYLASDKTLASMPITGASETKEPDLLSLNVFDNPILVAESAGLPLASIVVVEIKRPMRNDAQQGEEKDPIEQALGYLDRVRNGSVSTANGRPIPHSPDIPGFCYVVCDSTPTMINRCKIHGLTVTSDHLGYFGYNPGFKAYIEVIFYNRLVNSAKERNKCFFDKLGLPTT</sequence>
<keyword evidence="2" id="KW-1185">Reference proteome</keyword>
<dbReference type="Proteomes" id="UP000614714">
    <property type="component" value="Unassembled WGS sequence"/>
</dbReference>
<dbReference type="RefSeq" id="WP_199391086.1">
    <property type="nucleotide sequence ID" value="NZ_JAEMHL010000021.1"/>
</dbReference>
<reference evidence="1 2" key="1">
    <citation type="submission" date="2020-12" db="EMBL/GenBank/DDBJ databases">
        <title>Geomonas sp. Red421, isolated from paddy soil.</title>
        <authorList>
            <person name="Xu Z."/>
            <person name="Zhang Z."/>
            <person name="Masuda Y."/>
            <person name="Itoh H."/>
            <person name="Senoo K."/>
        </authorList>
    </citation>
    <scope>NUCLEOTIDE SEQUENCE [LARGE SCALE GENOMIC DNA]</scope>
    <source>
        <strain evidence="1 2">Red421</strain>
    </source>
</reference>
<dbReference type="EMBL" id="JAEMHL010000021">
    <property type="protein sequence ID" value="MBJ6752682.1"/>
    <property type="molecule type" value="Genomic_DNA"/>
</dbReference>
<organism evidence="1 2">
    <name type="scientific">Geomonas anaerohicana</name>
    <dbReference type="NCBI Taxonomy" id="2798583"/>
    <lineage>
        <taxon>Bacteria</taxon>
        <taxon>Pseudomonadati</taxon>
        <taxon>Thermodesulfobacteriota</taxon>
        <taxon>Desulfuromonadia</taxon>
        <taxon>Geobacterales</taxon>
        <taxon>Geobacteraceae</taxon>
        <taxon>Geomonas</taxon>
    </lineage>
</organism>
<proteinExistence type="predicted"/>
<comment type="caution">
    <text evidence="1">The sequence shown here is derived from an EMBL/GenBank/DDBJ whole genome shotgun (WGS) entry which is preliminary data.</text>
</comment>